<dbReference type="KEGG" id="tom:BWR18_16490"/>
<dbReference type="Pfam" id="PF10517">
    <property type="entry name" value="DM13"/>
    <property type="match status" value="1"/>
</dbReference>
<evidence type="ECO:0000313" key="3">
    <source>
        <dbReference type="Proteomes" id="UP000186336"/>
    </source>
</evidence>
<dbReference type="PROSITE" id="PS51549">
    <property type="entry name" value="DM13"/>
    <property type="match status" value="1"/>
</dbReference>
<dbReference type="PROSITE" id="PS51318">
    <property type="entry name" value="TAT"/>
    <property type="match status" value="1"/>
</dbReference>
<keyword evidence="3" id="KW-1185">Reference proteome</keyword>
<evidence type="ECO:0000313" key="2">
    <source>
        <dbReference type="EMBL" id="APX13104.1"/>
    </source>
</evidence>
<feature type="domain" description="DM13" evidence="1">
    <location>
        <begin position="33"/>
        <end position="130"/>
    </location>
</feature>
<protein>
    <recommendedName>
        <fullName evidence="1">DM13 domain-containing protein</fullName>
    </recommendedName>
</protein>
<organism evidence="2 3">
    <name type="scientific">Tateyamaria omphalii</name>
    <dbReference type="NCBI Taxonomy" id="299262"/>
    <lineage>
        <taxon>Bacteria</taxon>
        <taxon>Pseudomonadati</taxon>
        <taxon>Pseudomonadota</taxon>
        <taxon>Alphaproteobacteria</taxon>
        <taxon>Rhodobacterales</taxon>
        <taxon>Roseobacteraceae</taxon>
        <taxon>Tateyamaria</taxon>
    </lineage>
</organism>
<dbReference type="STRING" id="299262.BWR18_16490"/>
<dbReference type="EMBL" id="CP019312">
    <property type="protein sequence ID" value="APX13104.1"/>
    <property type="molecule type" value="Genomic_DNA"/>
</dbReference>
<name>A0A1P8MYF8_9RHOB</name>
<sequence>MTNRRSFLIGSATILASTAMPSLGFAGGHGRVGEFTGKSNHVTKGRAEVVTKNGKSQVILLDDFWFDGAPDPKVALGRNGYDKDTLMGLLKANAGQQTFDVPAGVDAATYNEVWIWCEKFNVPLGVAKLN</sequence>
<dbReference type="AlphaFoldDB" id="A0A1P8MYF8"/>
<evidence type="ECO:0000259" key="1">
    <source>
        <dbReference type="PROSITE" id="PS51549"/>
    </source>
</evidence>
<dbReference type="RefSeq" id="WP_076629539.1">
    <property type="nucleotide sequence ID" value="NZ_CP019312.1"/>
</dbReference>
<dbReference type="InterPro" id="IPR006311">
    <property type="entry name" value="TAT_signal"/>
</dbReference>
<accession>A0A1P8MYF8</accession>
<dbReference type="InterPro" id="IPR019545">
    <property type="entry name" value="DM13_domain"/>
</dbReference>
<gene>
    <name evidence="2" type="ORF">BWR18_16490</name>
</gene>
<proteinExistence type="predicted"/>
<dbReference type="Proteomes" id="UP000186336">
    <property type="component" value="Chromosome"/>
</dbReference>
<reference evidence="2 3" key="1">
    <citation type="submission" date="2017-01" db="EMBL/GenBank/DDBJ databases">
        <title>Complete genome of Tateyamaria omphalii DOK1-4 isolated from seawater in Dokdo.</title>
        <authorList>
            <person name="Kim J.H."/>
            <person name="Chi W.-J."/>
        </authorList>
    </citation>
    <scope>NUCLEOTIDE SEQUENCE [LARGE SCALE GENOMIC DNA]</scope>
    <source>
        <strain evidence="2 3">DOK1-4</strain>
    </source>
</reference>